<gene>
    <name evidence="1" type="ORF">MKS88_002498</name>
</gene>
<reference evidence="1" key="1">
    <citation type="submission" date="2022-06" db="EMBL/GenBank/DDBJ databases">
        <title>The First Complete Genome of the Simian Malaria Parasite Plasmodium brasilianum.</title>
        <authorList>
            <person name="Bajic M."/>
            <person name="Ravishankar S."/>
        </authorList>
    </citation>
    <scope>NUCLEOTIDE SEQUENCE</scope>
    <source>
        <strain evidence="1">Bolivian I</strain>
    </source>
</reference>
<keyword evidence="1" id="KW-0687">Ribonucleoprotein</keyword>
<organism evidence="1 2">
    <name type="scientific">Plasmodium brasilianum</name>
    <dbReference type="NCBI Taxonomy" id="5824"/>
    <lineage>
        <taxon>Eukaryota</taxon>
        <taxon>Sar</taxon>
        <taxon>Alveolata</taxon>
        <taxon>Apicomplexa</taxon>
        <taxon>Aconoidasida</taxon>
        <taxon>Haemosporida</taxon>
        <taxon>Plasmodiidae</taxon>
        <taxon>Plasmodium</taxon>
        <taxon>Plasmodium (Plasmodium)</taxon>
    </lineage>
</organism>
<keyword evidence="1" id="KW-0689">Ribosomal protein</keyword>
<sequence length="200" mass="23663">MKNVLKLTKDKEVTYSGKCNEKNYRYITHDIVKSNSVLYAVKKKKKKIPKMVHITVSSDNEIGKKGQIKKVKLSHAFNYIIPQKLGYRSTIDELVEKEKNENTLRYIDEIKTSFLWEYKRRLNGLNIPFEFNKDVKIVVTQEDILDYLLGRGLIRENDELYDKIKNKKIKLVDFGTYPIIYRFMNNINIDITVHIIKIND</sequence>
<dbReference type="EMBL" id="CM043776">
    <property type="protein sequence ID" value="KAI4838986.1"/>
    <property type="molecule type" value="Genomic_DNA"/>
</dbReference>
<evidence type="ECO:0000313" key="2">
    <source>
        <dbReference type="Proteomes" id="UP001056978"/>
    </source>
</evidence>
<accession>A0ACB9YA95</accession>
<proteinExistence type="predicted"/>
<name>A0ACB9YA95_PLABR</name>
<comment type="caution">
    <text evidence="1">The sequence shown here is derived from an EMBL/GenBank/DDBJ whole genome shotgun (WGS) entry which is preliminary data.</text>
</comment>
<dbReference type="Proteomes" id="UP001056978">
    <property type="component" value="Chromosome 8"/>
</dbReference>
<protein>
    <submittedName>
        <fullName evidence="1">50S ribosomal protein L9</fullName>
    </submittedName>
</protein>
<keyword evidence="2" id="KW-1185">Reference proteome</keyword>
<evidence type="ECO:0000313" key="1">
    <source>
        <dbReference type="EMBL" id="KAI4838986.1"/>
    </source>
</evidence>